<comment type="caution">
    <text evidence="1">The sequence shown here is derived from an EMBL/GenBank/DDBJ whole genome shotgun (WGS) entry which is preliminary data.</text>
</comment>
<sequence>MFEDYLEDSNYFATKASEVTNEREAKRYYRVSVFCAMSAVEAFTNYIGETLAQGKIF</sequence>
<accession>X1EDV7</accession>
<gene>
    <name evidence="1" type="ORF">S01H4_55496</name>
</gene>
<proteinExistence type="predicted"/>
<name>X1EDV7_9ZZZZ</name>
<dbReference type="EMBL" id="BART01032035">
    <property type="protein sequence ID" value="GAH06858.1"/>
    <property type="molecule type" value="Genomic_DNA"/>
</dbReference>
<evidence type="ECO:0000313" key="1">
    <source>
        <dbReference type="EMBL" id="GAH06858.1"/>
    </source>
</evidence>
<organism evidence="1">
    <name type="scientific">marine sediment metagenome</name>
    <dbReference type="NCBI Taxonomy" id="412755"/>
    <lineage>
        <taxon>unclassified sequences</taxon>
        <taxon>metagenomes</taxon>
        <taxon>ecological metagenomes</taxon>
    </lineage>
</organism>
<evidence type="ECO:0008006" key="2">
    <source>
        <dbReference type="Google" id="ProtNLM"/>
    </source>
</evidence>
<dbReference type="AlphaFoldDB" id="X1EDV7"/>
<reference evidence="1" key="1">
    <citation type="journal article" date="2014" name="Front. Microbiol.">
        <title>High frequency of phylogenetically diverse reductive dehalogenase-homologous genes in deep subseafloor sedimentary metagenomes.</title>
        <authorList>
            <person name="Kawai M."/>
            <person name="Futagami T."/>
            <person name="Toyoda A."/>
            <person name="Takaki Y."/>
            <person name="Nishi S."/>
            <person name="Hori S."/>
            <person name="Arai W."/>
            <person name="Tsubouchi T."/>
            <person name="Morono Y."/>
            <person name="Uchiyama I."/>
            <person name="Ito T."/>
            <person name="Fujiyama A."/>
            <person name="Inagaki F."/>
            <person name="Takami H."/>
        </authorList>
    </citation>
    <scope>NUCLEOTIDE SEQUENCE</scope>
    <source>
        <strain evidence="1">Expedition CK06-06</strain>
    </source>
</reference>
<protein>
    <recommendedName>
        <fullName evidence="2">HEPN domain-containing protein</fullName>
    </recommendedName>
</protein>